<organism evidence="1">
    <name type="scientific">Arundo donax</name>
    <name type="common">Giant reed</name>
    <name type="synonym">Donax arundinaceus</name>
    <dbReference type="NCBI Taxonomy" id="35708"/>
    <lineage>
        <taxon>Eukaryota</taxon>
        <taxon>Viridiplantae</taxon>
        <taxon>Streptophyta</taxon>
        <taxon>Embryophyta</taxon>
        <taxon>Tracheophyta</taxon>
        <taxon>Spermatophyta</taxon>
        <taxon>Magnoliopsida</taxon>
        <taxon>Liliopsida</taxon>
        <taxon>Poales</taxon>
        <taxon>Poaceae</taxon>
        <taxon>PACMAD clade</taxon>
        <taxon>Arundinoideae</taxon>
        <taxon>Arundineae</taxon>
        <taxon>Arundo</taxon>
    </lineage>
</organism>
<reference evidence="1" key="2">
    <citation type="journal article" date="2015" name="Data Brief">
        <title>Shoot transcriptome of the giant reed, Arundo donax.</title>
        <authorList>
            <person name="Barrero R.A."/>
            <person name="Guerrero F.D."/>
            <person name="Moolhuijzen P."/>
            <person name="Goolsby J.A."/>
            <person name="Tidwell J."/>
            <person name="Bellgard S.E."/>
            <person name="Bellgard M.I."/>
        </authorList>
    </citation>
    <scope>NUCLEOTIDE SEQUENCE</scope>
    <source>
        <tissue evidence="1">Shoot tissue taken approximately 20 cm above the soil surface</tissue>
    </source>
</reference>
<accession>A0A0A8ZTB5</accession>
<evidence type="ECO:0000313" key="1">
    <source>
        <dbReference type="EMBL" id="JAD42604.1"/>
    </source>
</evidence>
<protein>
    <submittedName>
        <fullName evidence="1">Uncharacterized protein</fullName>
    </submittedName>
</protein>
<name>A0A0A8ZTB5_ARUDO</name>
<reference evidence="1" key="1">
    <citation type="submission" date="2014-09" db="EMBL/GenBank/DDBJ databases">
        <authorList>
            <person name="Magalhaes I.L.F."/>
            <person name="Oliveira U."/>
            <person name="Santos F.R."/>
            <person name="Vidigal T.H.D.A."/>
            <person name="Brescovit A.D."/>
            <person name="Santos A.J."/>
        </authorList>
    </citation>
    <scope>NUCLEOTIDE SEQUENCE</scope>
    <source>
        <tissue evidence="1">Shoot tissue taken approximately 20 cm above the soil surface</tissue>
    </source>
</reference>
<dbReference type="AlphaFoldDB" id="A0A0A8ZTB5"/>
<sequence>MTRSVVPGFLFCSCCGSVVHGDICLLV</sequence>
<dbReference type="EMBL" id="GBRH01255291">
    <property type="protein sequence ID" value="JAD42604.1"/>
    <property type="molecule type" value="Transcribed_RNA"/>
</dbReference>
<proteinExistence type="predicted"/>